<name>A0A0F3H870_9STRE</name>
<organism evidence="1 2">
    <name type="scientific">Streptococcus infantis</name>
    <dbReference type="NCBI Taxonomy" id="68892"/>
    <lineage>
        <taxon>Bacteria</taxon>
        <taxon>Bacillati</taxon>
        <taxon>Bacillota</taxon>
        <taxon>Bacilli</taxon>
        <taxon>Lactobacillales</taxon>
        <taxon>Streptococcaceae</taxon>
        <taxon>Streptococcus</taxon>
    </lineage>
</organism>
<protein>
    <submittedName>
        <fullName evidence="1">Uncharacterized protein</fullName>
    </submittedName>
</protein>
<evidence type="ECO:0000313" key="2">
    <source>
        <dbReference type="Proteomes" id="UP000033405"/>
    </source>
</evidence>
<reference evidence="1 2" key="1">
    <citation type="submission" date="2015-02" db="EMBL/GenBank/DDBJ databases">
        <title>Evolution of amylase-binding proteins of oral streptococcal species.</title>
        <authorList>
            <person name="Haase E.M."/>
        </authorList>
    </citation>
    <scope>NUCLEOTIDE SEQUENCE [LARGE SCALE GENOMIC DNA]</scope>
    <source>
        <strain evidence="1 2">UC6950A</strain>
    </source>
</reference>
<gene>
    <name evidence="1" type="ORF">TZ96_01840</name>
</gene>
<dbReference type="EMBL" id="JYOV01000022">
    <property type="protein sequence ID" value="KJU90376.1"/>
    <property type="molecule type" value="Genomic_DNA"/>
</dbReference>
<sequence length="132" mass="15767">MSTADFVFIESKDPIFLDLQAFCTALREKFPGILIRERTNPEKAYSLSWDYQSPQLTLESSLSSKKNVFVIDYFDSTNRLQDYASYIIWLWKWFPPEEKASFCDEGYEYVFELPSDLSQKEFENYLRTRFDE</sequence>
<dbReference type="Proteomes" id="UP000033405">
    <property type="component" value="Unassembled WGS sequence"/>
</dbReference>
<accession>A0A0F3H870</accession>
<dbReference type="RefSeq" id="WP_045763835.1">
    <property type="nucleotide sequence ID" value="NZ_JYOV01000022.1"/>
</dbReference>
<evidence type="ECO:0000313" key="1">
    <source>
        <dbReference type="EMBL" id="KJU90376.1"/>
    </source>
</evidence>
<dbReference type="AlphaFoldDB" id="A0A0F3H870"/>
<comment type="caution">
    <text evidence="1">The sequence shown here is derived from an EMBL/GenBank/DDBJ whole genome shotgun (WGS) entry which is preliminary data.</text>
</comment>
<dbReference type="PATRIC" id="fig|28037.218.peg.1804"/>
<proteinExistence type="predicted"/>